<feature type="domain" description="ABC transporter" evidence="9">
    <location>
        <begin position="5"/>
        <end position="237"/>
    </location>
</feature>
<dbReference type="Gene3D" id="3.40.50.300">
    <property type="entry name" value="P-loop containing nucleotide triphosphate hydrolases"/>
    <property type="match status" value="1"/>
</dbReference>
<dbReference type="Proteomes" id="UP000198623">
    <property type="component" value="Unassembled WGS sequence"/>
</dbReference>
<dbReference type="InterPro" id="IPR003593">
    <property type="entry name" value="AAA+_ATPase"/>
</dbReference>
<keyword evidence="7" id="KW-0406">Ion transport</keyword>
<dbReference type="GO" id="GO:0005524">
    <property type="term" value="F:ATP binding"/>
    <property type="evidence" value="ECO:0007669"/>
    <property type="project" value="UniProtKB-KW"/>
</dbReference>
<dbReference type="InterPro" id="IPR008995">
    <property type="entry name" value="Mo/tungstate-bd_C_term_dom"/>
</dbReference>
<dbReference type="SUPFAM" id="SSF50331">
    <property type="entry name" value="MOP-like"/>
    <property type="match status" value="1"/>
</dbReference>
<dbReference type="AlphaFoldDB" id="A0A1I2TPI0"/>
<keyword evidence="1" id="KW-0813">Transport</keyword>
<dbReference type="RefSeq" id="WP_090728761.1">
    <property type="nucleotide sequence ID" value="NZ_FOOU01000010.1"/>
</dbReference>
<dbReference type="SMART" id="SM00382">
    <property type="entry name" value="AAA"/>
    <property type="match status" value="1"/>
</dbReference>
<evidence type="ECO:0000313" key="11">
    <source>
        <dbReference type="Proteomes" id="UP000198623"/>
    </source>
</evidence>
<keyword evidence="6" id="KW-0408">Iron</keyword>
<evidence type="ECO:0000256" key="2">
    <source>
        <dbReference type="ARBA" id="ARBA00022475"/>
    </source>
</evidence>
<evidence type="ECO:0000256" key="5">
    <source>
        <dbReference type="ARBA" id="ARBA00022840"/>
    </source>
</evidence>
<dbReference type="FunFam" id="3.40.50.300:FF:000425">
    <property type="entry name" value="Probable ABC transporter, ATP-binding subunit"/>
    <property type="match status" value="1"/>
</dbReference>
<name>A0A1I2TPI0_9GAMM</name>
<dbReference type="InterPro" id="IPR015853">
    <property type="entry name" value="ABC_transpr_FbpC"/>
</dbReference>
<reference evidence="11" key="1">
    <citation type="submission" date="2016-10" db="EMBL/GenBank/DDBJ databases">
        <authorList>
            <person name="Varghese N."/>
            <person name="Submissions S."/>
        </authorList>
    </citation>
    <scope>NUCLEOTIDE SEQUENCE [LARGE SCALE GENOMIC DNA]</scope>
    <source>
        <strain evidence="11">CGMCC 1.10971</strain>
    </source>
</reference>
<evidence type="ECO:0000259" key="9">
    <source>
        <dbReference type="PROSITE" id="PS50893"/>
    </source>
</evidence>
<dbReference type="InterPro" id="IPR013611">
    <property type="entry name" value="Transp-assoc_OB_typ2"/>
</dbReference>
<protein>
    <submittedName>
        <fullName evidence="10">Iron(III) transport system ATP-binding protein</fullName>
    </submittedName>
</protein>
<keyword evidence="8" id="KW-0472">Membrane</keyword>
<keyword evidence="3" id="KW-0410">Iron transport</keyword>
<dbReference type="SUPFAM" id="SSF52540">
    <property type="entry name" value="P-loop containing nucleoside triphosphate hydrolases"/>
    <property type="match status" value="1"/>
</dbReference>
<keyword evidence="2" id="KW-1003">Cell membrane</keyword>
<keyword evidence="11" id="KW-1185">Reference proteome</keyword>
<evidence type="ECO:0000256" key="3">
    <source>
        <dbReference type="ARBA" id="ARBA00022496"/>
    </source>
</evidence>
<organism evidence="10 11">
    <name type="scientific">Neptunomonas qingdaonensis</name>
    <dbReference type="NCBI Taxonomy" id="1045558"/>
    <lineage>
        <taxon>Bacteria</taxon>
        <taxon>Pseudomonadati</taxon>
        <taxon>Pseudomonadota</taxon>
        <taxon>Gammaproteobacteria</taxon>
        <taxon>Oceanospirillales</taxon>
        <taxon>Oceanospirillaceae</taxon>
        <taxon>Neptunomonas</taxon>
    </lineage>
</organism>
<dbReference type="GO" id="GO:0015408">
    <property type="term" value="F:ABC-type ferric iron transporter activity"/>
    <property type="evidence" value="ECO:0007669"/>
    <property type="project" value="InterPro"/>
</dbReference>
<gene>
    <name evidence="10" type="ORF">SAMN05216175_11051</name>
</gene>
<dbReference type="STRING" id="1045558.SAMN05216175_11051"/>
<dbReference type="Pfam" id="PF08402">
    <property type="entry name" value="TOBE_2"/>
    <property type="match status" value="1"/>
</dbReference>
<dbReference type="CDD" id="cd03259">
    <property type="entry name" value="ABC_Carb_Solutes_like"/>
    <property type="match status" value="1"/>
</dbReference>
<dbReference type="InterPro" id="IPR050093">
    <property type="entry name" value="ABC_SmlMolc_Importer"/>
</dbReference>
<keyword evidence="5 10" id="KW-0067">ATP-binding</keyword>
<keyword evidence="4" id="KW-0547">Nucleotide-binding</keyword>
<dbReference type="InterPro" id="IPR003439">
    <property type="entry name" value="ABC_transporter-like_ATP-bd"/>
</dbReference>
<accession>A0A1I2TPI0</accession>
<evidence type="ECO:0000313" key="10">
    <source>
        <dbReference type="EMBL" id="SFG64231.1"/>
    </source>
</evidence>
<evidence type="ECO:0000256" key="1">
    <source>
        <dbReference type="ARBA" id="ARBA00022448"/>
    </source>
</evidence>
<dbReference type="PROSITE" id="PS00211">
    <property type="entry name" value="ABC_TRANSPORTER_1"/>
    <property type="match status" value="1"/>
</dbReference>
<sequence length="349" mass="38115">MSSLLSVESLSCAYANHVIVEGVSFSIREGEIACLLGPSGCGKTTLLRALAGFNPVAAGSIRIQGQEVSSTSATLPPEKRQMGMVFQDYALFPHLSVADNIAFGLKNKSRAEKNEIVLSMLQLVRLPDLSKRFPHELSGGQQQRVALARALASRPRLLLMDEPFSNLDTEMRKELSLEVRDIIKQQGIAAVVVTHDQEEAFVISDVLGILADGKLQQWGTAESLYYRPESVQVAKFVGDGELFDGTCLAEARVETELGLLEFAEPLSLSPQQAIKLFIRPADISPVVYSEAHTKAQVLSREFMGEATRYRLQLDSGRAVSALVRELLPFKIGDVVGIEVAVHRPIVFPA</sequence>
<evidence type="ECO:0000256" key="4">
    <source>
        <dbReference type="ARBA" id="ARBA00022741"/>
    </source>
</evidence>
<dbReference type="GO" id="GO:0043190">
    <property type="term" value="C:ATP-binding cassette (ABC) transporter complex"/>
    <property type="evidence" value="ECO:0007669"/>
    <property type="project" value="InterPro"/>
</dbReference>
<evidence type="ECO:0000256" key="7">
    <source>
        <dbReference type="ARBA" id="ARBA00023065"/>
    </source>
</evidence>
<dbReference type="InterPro" id="IPR027417">
    <property type="entry name" value="P-loop_NTPase"/>
</dbReference>
<proteinExistence type="predicted"/>
<dbReference type="Pfam" id="PF00005">
    <property type="entry name" value="ABC_tran"/>
    <property type="match status" value="1"/>
</dbReference>
<dbReference type="GO" id="GO:0016887">
    <property type="term" value="F:ATP hydrolysis activity"/>
    <property type="evidence" value="ECO:0007669"/>
    <property type="project" value="InterPro"/>
</dbReference>
<evidence type="ECO:0000256" key="6">
    <source>
        <dbReference type="ARBA" id="ARBA00023004"/>
    </source>
</evidence>
<dbReference type="PANTHER" id="PTHR42781">
    <property type="entry name" value="SPERMIDINE/PUTRESCINE IMPORT ATP-BINDING PROTEIN POTA"/>
    <property type="match status" value="1"/>
</dbReference>
<dbReference type="PROSITE" id="PS50893">
    <property type="entry name" value="ABC_TRANSPORTER_2"/>
    <property type="match status" value="1"/>
</dbReference>
<dbReference type="EMBL" id="FOOU01000010">
    <property type="protein sequence ID" value="SFG64231.1"/>
    <property type="molecule type" value="Genomic_DNA"/>
</dbReference>
<evidence type="ECO:0000256" key="8">
    <source>
        <dbReference type="ARBA" id="ARBA00023136"/>
    </source>
</evidence>
<dbReference type="PANTHER" id="PTHR42781:SF4">
    <property type="entry name" value="SPERMIDINE_PUTRESCINE IMPORT ATP-BINDING PROTEIN POTA"/>
    <property type="match status" value="1"/>
</dbReference>
<dbReference type="GO" id="GO:0015697">
    <property type="term" value="P:quaternary ammonium group transport"/>
    <property type="evidence" value="ECO:0007669"/>
    <property type="project" value="UniProtKB-ARBA"/>
</dbReference>
<dbReference type="OrthoDB" id="9802264at2"/>
<dbReference type="InterPro" id="IPR017871">
    <property type="entry name" value="ABC_transporter-like_CS"/>
</dbReference>